<comment type="caution">
    <text evidence="1">The sequence shown here is derived from an EMBL/GenBank/DDBJ whole genome shotgun (WGS) entry which is preliminary data.</text>
</comment>
<gene>
    <name evidence="1" type="ORF">E2C01_089197</name>
</gene>
<accession>A0A5B7JLK6</accession>
<organism evidence="1 2">
    <name type="scientific">Portunus trituberculatus</name>
    <name type="common">Swimming crab</name>
    <name type="synonym">Neptunus trituberculatus</name>
    <dbReference type="NCBI Taxonomy" id="210409"/>
    <lineage>
        <taxon>Eukaryota</taxon>
        <taxon>Metazoa</taxon>
        <taxon>Ecdysozoa</taxon>
        <taxon>Arthropoda</taxon>
        <taxon>Crustacea</taxon>
        <taxon>Multicrustacea</taxon>
        <taxon>Malacostraca</taxon>
        <taxon>Eumalacostraca</taxon>
        <taxon>Eucarida</taxon>
        <taxon>Decapoda</taxon>
        <taxon>Pleocyemata</taxon>
        <taxon>Brachyura</taxon>
        <taxon>Eubrachyura</taxon>
        <taxon>Portunoidea</taxon>
        <taxon>Portunidae</taxon>
        <taxon>Portuninae</taxon>
        <taxon>Portunus</taxon>
    </lineage>
</organism>
<evidence type="ECO:0000313" key="2">
    <source>
        <dbReference type="Proteomes" id="UP000324222"/>
    </source>
</evidence>
<protein>
    <submittedName>
        <fullName evidence="1">Uncharacterized protein</fullName>
    </submittedName>
</protein>
<dbReference type="EMBL" id="VSRR010097072">
    <property type="protein sequence ID" value="MPC94047.1"/>
    <property type="molecule type" value="Genomic_DNA"/>
</dbReference>
<keyword evidence="2" id="KW-1185">Reference proteome</keyword>
<proteinExistence type="predicted"/>
<dbReference type="AlphaFoldDB" id="A0A5B7JLK6"/>
<name>A0A5B7JLK6_PORTR</name>
<dbReference type="Proteomes" id="UP000324222">
    <property type="component" value="Unassembled WGS sequence"/>
</dbReference>
<sequence length="126" mass="13404">MPLLLYFSSTAPIVHTGYGSKQGLYILRVFSLHRNSILGVSKCRLRSLSIPTGGDKRGATPASLPPQAVRDVITAPCILLPSLHLAASSRSIILTLTVMANLHLCSSFLDTGELGRFLEASGEGGR</sequence>
<reference evidence="1 2" key="1">
    <citation type="submission" date="2019-05" db="EMBL/GenBank/DDBJ databases">
        <title>Another draft genome of Portunus trituberculatus and its Hox gene families provides insights of decapod evolution.</title>
        <authorList>
            <person name="Jeong J.-H."/>
            <person name="Song I."/>
            <person name="Kim S."/>
            <person name="Choi T."/>
            <person name="Kim D."/>
            <person name="Ryu S."/>
            <person name="Kim W."/>
        </authorList>
    </citation>
    <scope>NUCLEOTIDE SEQUENCE [LARGE SCALE GENOMIC DNA]</scope>
    <source>
        <tissue evidence="1">Muscle</tissue>
    </source>
</reference>
<evidence type="ECO:0000313" key="1">
    <source>
        <dbReference type="EMBL" id="MPC94047.1"/>
    </source>
</evidence>